<dbReference type="SUPFAM" id="SSF51182">
    <property type="entry name" value="RmlC-like cupins"/>
    <property type="match status" value="1"/>
</dbReference>
<evidence type="ECO:0000259" key="3">
    <source>
        <dbReference type="Pfam" id="PF02678"/>
    </source>
</evidence>
<dbReference type="InterPro" id="IPR011051">
    <property type="entry name" value="RmlC_Cupin_sf"/>
</dbReference>
<keyword evidence="5" id="KW-1185">Reference proteome</keyword>
<dbReference type="InterPro" id="IPR012093">
    <property type="entry name" value="Pirin"/>
</dbReference>
<sequence length="289" mass="32202">MAIGSQTAPGRMQFRFRPSEERGGDDHGWLKTFHTFSFADYYDRDFVQYGPLRVINEDRVFPGQGFPFHRHQEAEIFSYILSGELSHKDTMGNVETMKRGDVQMTSGGTGIAHSEYNDHPNKEVHFLQIWARPSQRALKPQYYTRHFTDADKKDKFAHIVAPVGYETVKDVREADGPTPVHAPLHFFTSLLSPKADPVTHNVLPRFNPVEGSTDKLVYLQVVQSSGYSIEASKKDGSGALIKVIGNNGQETILGEGDGVFVDGAVEGDVVKVENIGEKVAEVILFDMDA</sequence>
<dbReference type="PANTHER" id="PTHR43212">
    <property type="entry name" value="QUERCETIN 2,3-DIOXYGENASE"/>
    <property type="match status" value="1"/>
</dbReference>
<dbReference type="PANTHER" id="PTHR43212:SF3">
    <property type="entry name" value="QUERCETIN 2,3-DIOXYGENASE"/>
    <property type="match status" value="1"/>
</dbReference>
<organism evidence="4 5">
    <name type="scientific">Tremella mesenterica</name>
    <name type="common">Jelly fungus</name>
    <dbReference type="NCBI Taxonomy" id="5217"/>
    <lineage>
        <taxon>Eukaryota</taxon>
        <taxon>Fungi</taxon>
        <taxon>Dikarya</taxon>
        <taxon>Basidiomycota</taxon>
        <taxon>Agaricomycotina</taxon>
        <taxon>Tremellomycetes</taxon>
        <taxon>Tremellales</taxon>
        <taxon>Tremellaceae</taxon>
        <taxon>Tremella</taxon>
    </lineage>
</organism>
<evidence type="ECO:0000313" key="4">
    <source>
        <dbReference type="EMBL" id="RXK35631.1"/>
    </source>
</evidence>
<comment type="caution">
    <text evidence="4">The sequence shown here is derived from an EMBL/GenBank/DDBJ whole genome shotgun (WGS) entry which is preliminary data.</text>
</comment>
<dbReference type="EMBL" id="SDIL01000128">
    <property type="protein sequence ID" value="RXK35631.1"/>
    <property type="molecule type" value="Genomic_DNA"/>
</dbReference>
<name>A0A4Q1BFV2_TREME</name>
<proteinExistence type="inferred from homology"/>
<dbReference type="AlphaFoldDB" id="A0A4Q1BFV2"/>
<comment type="similarity">
    <text evidence="1 2">Belongs to the pirin family.</text>
</comment>
<dbReference type="VEuPathDB" id="FungiDB:TREMEDRAFT_34070"/>
<dbReference type="Proteomes" id="UP000289152">
    <property type="component" value="Unassembled WGS sequence"/>
</dbReference>
<dbReference type="Gene3D" id="2.60.120.10">
    <property type="entry name" value="Jelly Rolls"/>
    <property type="match status" value="1"/>
</dbReference>
<evidence type="ECO:0000313" key="5">
    <source>
        <dbReference type="Proteomes" id="UP000289152"/>
    </source>
</evidence>
<gene>
    <name evidence="4" type="ORF">M231_07111</name>
</gene>
<dbReference type="CDD" id="cd02910">
    <property type="entry name" value="cupin_Yhhw_N"/>
    <property type="match status" value="1"/>
</dbReference>
<dbReference type="InterPro" id="IPR014710">
    <property type="entry name" value="RmlC-like_jellyroll"/>
</dbReference>
<dbReference type="STRING" id="5217.A0A4Q1BFV2"/>
<dbReference type="Pfam" id="PF02678">
    <property type="entry name" value="Pirin"/>
    <property type="match status" value="1"/>
</dbReference>
<accession>A0A4Q1BFV2</accession>
<protein>
    <recommendedName>
        <fullName evidence="3">Pirin N-terminal domain-containing protein</fullName>
    </recommendedName>
</protein>
<evidence type="ECO:0000256" key="2">
    <source>
        <dbReference type="RuleBase" id="RU003457"/>
    </source>
</evidence>
<dbReference type="InParanoid" id="A0A4Q1BFV2"/>
<reference evidence="4 5" key="1">
    <citation type="submission" date="2016-06" db="EMBL/GenBank/DDBJ databases">
        <title>Evolution of pathogenesis and genome organization in the Tremellales.</title>
        <authorList>
            <person name="Cuomo C."/>
            <person name="Litvintseva A."/>
            <person name="Heitman J."/>
            <person name="Chen Y."/>
            <person name="Sun S."/>
            <person name="Springer D."/>
            <person name="Dromer F."/>
            <person name="Young S."/>
            <person name="Zeng Q."/>
            <person name="Chapman S."/>
            <person name="Gujja S."/>
            <person name="Saif S."/>
            <person name="Birren B."/>
        </authorList>
    </citation>
    <scope>NUCLEOTIDE SEQUENCE [LARGE SCALE GENOMIC DNA]</scope>
    <source>
        <strain evidence="4 5">ATCC 28783</strain>
    </source>
</reference>
<dbReference type="OrthoDB" id="10261807at2759"/>
<dbReference type="InterPro" id="IPR003829">
    <property type="entry name" value="Pirin_N_dom"/>
</dbReference>
<evidence type="ECO:0000256" key="1">
    <source>
        <dbReference type="ARBA" id="ARBA00008416"/>
    </source>
</evidence>
<feature type="domain" description="Pirin N-terminal" evidence="3">
    <location>
        <begin position="17"/>
        <end position="130"/>
    </location>
</feature>